<name>A0A7S0FQE7_9DINO</name>
<feature type="compositionally biased region" description="Low complexity" evidence="2">
    <location>
        <begin position="302"/>
        <end position="314"/>
    </location>
</feature>
<protein>
    <submittedName>
        <fullName evidence="4">Uncharacterized protein</fullName>
    </submittedName>
</protein>
<dbReference type="EMBL" id="HBEG01037065">
    <property type="protein sequence ID" value="CAD8376063.1"/>
    <property type="molecule type" value="Transcribed_RNA"/>
</dbReference>
<feature type="signal peptide" evidence="3">
    <location>
        <begin position="1"/>
        <end position="29"/>
    </location>
</feature>
<sequence length="440" mass="47401">MKPACAMARAVVALSGLVTHMGPLTIASAERAENVPTHRRIRQPKPAVLPSDVQQSAIKSAADSMDVVAAVVPPATNTGPDGYPQLPAVSAILGSASETLKTINSQASVLEARVVQAQMENEAKMARQKAVFEDKLKTQEERNREMVEANNQISAEVAELKANNSGLRKHAKELQEGNRLMRTELRTLQSRLNVAQDFIASSLQSTDDSKAPELAVFQPPKAAHHKAHHRHVYLEYGSHSAEKGSDDDQDEDDDDADESDSDDDDDNDDPGASFLSLAERVRRSATARAAAGSEVEPPVGDTEAAASATPPSEANPRDLLVVLSRGVTDLQKEERESEAKLKAMFLASFQAGTRRHAALTTQQRALNATRTSLQLLQSKLVAADEHLEKTQASLEQRLRGFGLFAQRLAHLALAPVGEVPRLLKALPEAVSTATAPTHTD</sequence>
<feature type="coiled-coil region" evidence="1">
    <location>
        <begin position="100"/>
        <end position="191"/>
    </location>
</feature>
<keyword evidence="1" id="KW-0175">Coiled coil</keyword>
<evidence type="ECO:0000256" key="1">
    <source>
        <dbReference type="SAM" id="Coils"/>
    </source>
</evidence>
<feature type="region of interest" description="Disordered" evidence="2">
    <location>
        <begin position="285"/>
        <end position="317"/>
    </location>
</feature>
<evidence type="ECO:0000313" key="4">
    <source>
        <dbReference type="EMBL" id="CAD8376063.1"/>
    </source>
</evidence>
<evidence type="ECO:0000256" key="3">
    <source>
        <dbReference type="SAM" id="SignalP"/>
    </source>
</evidence>
<feature type="region of interest" description="Disordered" evidence="2">
    <location>
        <begin position="239"/>
        <end position="273"/>
    </location>
</feature>
<proteinExistence type="predicted"/>
<gene>
    <name evidence="4" type="ORF">PBAH0796_LOCUS22633</name>
</gene>
<reference evidence="4" key="1">
    <citation type="submission" date="2021-01" db="EMBL/GenBank/DDBJ databases">
        <authorList>
            <person name="Corre E."/>
            <person name="Pelletier E."/>
            <person name="Niang G."/>
            <person name="Scheremetjew M."/>
            <person name="Finn R."/>
            <person name="Kale V."/>
            <person name="Holt S."/>
            <person name="Cochrane G."/>
            <person name="Meng A."/>
            <person name="Brown T."/>
            <person name="Cohen L."/>
        </authorList>
    </citation>
    <scope>NUCLEOTIDE SEQUENCE</scope>
    <source>
        <strain evidence="4">Pbaha01</strain>
    </source>
</reference>
<accession>A0A7S0FQE7</accession>
<keyword evidence="3" id="KW-0732">Signal</keyword>
<evidence type="ECO:0000256" key="2">
    <source>
        <dbReference type="SAM" id="MobiDB-lite"/>
    </source>
</evidence>
<feature type="compositionally biased region" description="Acidic residues" evidence="2">
    <location>
        <begin position="247"/>
        <end position="269"/>
    </location>
</feature>
<feature type="chain" id="PRO_5030850522" evidence="3">
    <location>
        <begin position="30"/>
        <end position="440"/>
    </location>
</feature>
<dbReference type="AlphaFoldDB" id="A0A7S0FQE7"/>
<organism evidence="4">
    <name type="scientific">Pyrodinium bahamense</name>
    <dbReference type="NCBI Taxonomy" id="73915"/>
    <lineage>
        <taxon>Eukaryota</taxon>
        <taxon>Sar</taxon>
        <taxon>Alveolata</taxon>
        <taxon>Dinophyceae</taxon>
        <taxon>Gonyaulacales</taxon>
        <taxon>Pyrocystaceae</taxon>
        <taxon>Pyrodinium</taxon>
    </lineage>
</organism>